<reference evidence="14" key="1">
    <citation type="journal article" date="2023" name="Insect Mol. Biol.">
        <title>Genome sequencing provides insights into the evolution of gene families encoding plant cell wall-degrading enzymes in longhorned beetles.</title>
        <authorList>
            <person name="Shin N.R."/>
            <person name="Okamura Y."/>
            <person name="Kirsch R."/>
            <person name="Pauchet Y."/>
        </authorList>
    </citation>
    <scope>NUCLEOTIDE SEQUENCE</scope>
    <source>
        <strain evidence="14">MMC_N1</strain>
    </source>
</reference>
<dbReference type="Proteomes" id="UP001162164">
    <property type="component" value="Unassembled WGS sequence"/>
</dbReference>
<keyword evidence="7" id="KW-0808">Transferase</keyword>
<evidence type="ECO:0000313" key="15">
    <source>
        <dbReference type="Proteomes" id="UP001162164"/>
    </source>
</evidence>
<organism evidence="14 15">
    <name type="scientific">Molorchus minor</name>
    <dbReference type="NCBI Taxonomy" id="1323400"/>
    <lineage>
        <taxon>Eukaryota</taxon>
        <taxon>Metazoa</taxon>
        <taxon>Ecdysozoa</taxon>
        <taxon>Arthropoda</taxon>
        <taxon>Hexapoda</taxon>
        <taxon>Insecta</taxon>
        <taxon>Pterygota</taxon>
        <taxon>Neoptera</taxon>
        <taxon>Endopterygota</taxon>
        <taxon>Coleoptera</taxon>
        <taxon>Polyphaga</taxon>
        <taxon>Cucujiformia</taxon>
        <taxon>Chrysomeloidea</taxon>
        <taxon>Cerambycidae</taxon>
        <taxon>Lamiinae</taxon>
        <taxon>Monochamini</taxon>
        <taxon>Molorchus</taxon>
    </lineage>
</organism>
<comment type="similarity">
    <text evidence="4">Belongs to the ubiquitin conjugation factor E4 family.</text>
</comment>
<gene>
    <name evidence="14" type="ORF">NQ317_012677</name>
</gene>
<feature type="domain" description="Ubiquitin conjugation factor E4 core" evidence="13">
    <location>
        <begin position="7"/>
        <end position="125"/>
    </location>
</feature>
<dbReference type="InterPro" id="IPR045132">
    <property type="entry name" value="UBE4"/>
</dbReference>
<dbReference type="InterPro" id="IPR019474">
    <property type="entry name" value="Ub_conjug_fac_E4_core"/>
</dbReference>
<sequence>MEAVDPPLFLRFANLLINDAIFLLDEALANMAKLRGMQQAQDNGEWANIGARERAQNVSYMHHIGNLTRFDNILARDTINTLEKLTSKITAVITHSTMVDRIAAMLNYFLLNLVGPNKKNFKVIHTTDFFITIVIKYFGHLIEHLLSDQTDPFNRSPLSMDQVIPNIELAEEIRRWIHERKSNIASQSKSTDSE</sequence>
<keyword evidence="8" id="KW-0833">Ubl conjugation pathway</keyword>
<evidence type="ECO:0000256" key="2">
    <source>
        <dbReference type="ARBA" id="ARBA00004496"/>
    </source>
</evidence>
<keyword evidence="6" id="KW-0963">Cytoplasm</keyword>
<comment type="function">
    <text evidence="10">Ubiquitin-protein ligase that probably functions as an E3 ligase in conjunction with specific E1 and E2 ligases. May also function as an E4 ligase mediating the assembly of polyubiquitin chains on substrates ubiquitinated by another E3 ubiquitin ligase. Mediates 'Lys-48'-linked polyubiquitination of substrates.</text>
</comment>
<dbReference type="EC" id="2.3.2.27" evidence="5"/>
<evidence type="ECO:0000256" key="10">
    <source>
        <dbReference type="ARBA" id="ARBA00037624"/>
    </source>
</evidence>
<evidence type="ECO:0000259" key="12">
    <source>
        <dbReference type="Pfam" id="PF04564"/>
    </source>
</evidence>
<evidence type="ECO:0000256" key="8">
    <source>
        <dbReference type="ARBA" id="ARBA00022786"/>
    </source>
</evidence>
<comment type="caution">
    <text evidence="14">The sequence shown here is derived from an EMBL/GenBank/DDBJ whole genome shotgun (WGS) entry which is preliminary data.</text>
</comment>
<dbReference type="EMBL" id="JAPWTJ010000850">
    <property type="protein sequence ID" value="KAJ8975264.1"/>
    <property type="molecule type" value="Genomic_DNA"/>
</dbReference>
<dbReference type="PANTHER" id="PTHR13931">
    <property type="entry name" value="UBIQUITINATION FACTOR E4"/>
    <property type="match status" value="1"/>
</dbReference>
<evidence type="ECO:0000256" key="11">
    <source>
        <dbReference type="ARBA" id="ARBA00040077"/>
    </source>
</evidence>
<dbReference type="InterPro" id="IPR003613">
    <property type="entry name" value="Ubox_domain"/>
</dbReference>
<comment type="subcellular location">
    <subcellularLocation>
        <location evidence="2">Cytoplasm</location>
    </subcellularLocation>
</comment>
<evidence type="ECO:0000256" key="6">
    <source>
        <dbReference type="ARBA" id="ARBA00022490"/>
    </source>
</evidence>
<evidence type="ECO:0000256" key="5">
    <source>
        <dbReference type="ARBA" id="ARBA00012483"/>
    </source>
</evidence>
<keyword evidence="9" id="KW-0007">Acetylation</keyword>
<comment type="pathway">
    <text evidence="3">Protein modification; protein ubiquitination.</text>
</comment>
<dbReference type="Gene3D" id="3.30.40.10">
    <property type="entry name" value="Zinc/RING finger domain, C3HC4 (zinc finger)"/>
    <property type="match status" value="1"/>
</dbReference>
<evidence type="ECO:0000256" key="3">
    <source>
        <dbReference type="ARBA" id="ARBA00004906"/>
    </source>
</evidence>
<accession>A0ABQ9JCD7</accession>
<feature type="domain" description="U-box" evidence="12">
    <location>
        <begin position="143"/>
        <end position="181"/>
    </location>
</feature>
<evidence type="ECO:0000256" key="1">
    <source>
        <dbReference type="ARBA" id="ARBA00000900"/>
    </source>
</evidence>
<evidence type="ECO:0000256" key="7">
    <source>
        <dbReference type="ARBA" id="ARBA00022679"/>
    </source>
</evidence>
<evidence type="ECO:0000313" key="14">
    <source>
        <dbReference type="EMBL" id="KAJ8975264.1"/>
    </source>
</evidence>
<protein>
    <recommendedName>
        <fullName evidence="11">Ubiquitin conjugation factor E4 A</fullName>
        <ecNumber evidence="5">2.3.2.27</ecNumber>
    </recommendedName>
</protein>
<dbReference type="PANTHER" id="PTHR13931:SF16">
    <property type="entry name" value="UBIQUITIN CONJUGATION FACTOR E4 A"/>
    <property type="match status" value="1"/>
</dbReference>
<dbReference type="Pfam" id="PF10408">
    <property type="entry name" value="Ufd2P_core"/>
    <property type="match status" value="1"/>
</dbReference>
<name>A0ABQ9JCD7_9CUCU</name>
<comment type="catalytic activity">
    <reaction evidence="1">
        <text>S-ubiquitinyl-[E2 ubiquitin-conjugating enzyme]-L-cysteine + [acceptor protein]-L-lysine = [E2 ubiquitin-conjugating enzyme]-L-cysteine + N(6)-ubiquitinyl-[acceptor protein]-L-lysine.</text>
        <dbReference type="EC" id="2.3.2.27"/>
    </reaction>
</comment>
<dbReference type="SUPFAM" id="SSF57850">
    <property type="entry name" value="RING/U-box"/>
    <property type="match status" value="1"/>
</dbReference>
<proteinExistence type="inferred from homology"/>
<dbReference type="Pfam" id="PF04564">
    <property type="entry name" value="U-box"/>
    <property type="match status" value="1"/>
</dbReference>
<evidence type="ECO:0000256" key="4">
    <source>
        <dbReference type="ARBA" id="ARBA00007434"/>
    </source>
</evidence>
<evidence type="ECO:0000259" key="13">
    <source>
        <dbReference type="Pfam" id="PF10408"/>
    </source>
</evidence>
<evidence type="ECO:0000256" key="9">
    <source>
        <dbReference type="ARBA" id="ARBA00022990"/>
    </source>
</evidence>
<keyword evidence="15" id="KW-1185">Reference proteome</keyword>
<dbReference type="InterPro" id="IPR013083">
    <property type="entry name" value="Znf_RING/FYVE/PHD"/>
</dbReference>